<protein>
    <submittedName>
        <fullName evidence="1">Uncharacterized protein</fullName>
    </submittedName>
</protein>
<organism evidence="1">
    <name type="scientific">Arundo donax</name>
    <name type="common">Giant reed</name>
    <name type="synonym">Donax arundinaceus</name>
    <dbReference type="NCBI Taxonomy" id="35708"/>
    <lineage>
        <taxon>Eukaryota</taxon>
        <taxon>Viridiplantae</taxon>
        <taxon>Streptophyta</taxon>
        <taxon>Embryophyta</taxon>
        <taxon>Tracheophyta</taxon>
        <taxon>Spermatophyta</taxon>
        <taxon>Magnoliopsida</taxon>
        <taxon>Liliopsida</taxon>
        <taxon>Poales</taxon>
        <taxon>Poaceae</taxon>
        <taxon>PACMAD clade</taxon>
        <taxon>Arundinoideae</taxon>
        <taxon>Arundineae</taxon>
        <taxon>Arundo</taxon>
    </lineage>
</organism>
<name>A0A0A9AZ90_ARUDO</name>
<sequence length="46" mass="5365">MVTGQDHNPISLSSVLVSRRRGRLLLLPRRGWQLRRRTHTSCNNLL</sequence>
<accession>A0A0A9AZ90</accession>
<dbReference type="EMBL" id="GBRH01243670">
    <property type="protein sequence ID" value="JAD54225.1"/>
    <property type="molecule type" value="Transcribed_RNA"/>
</dbReference>
<reference evidence="1" key="2">
    <citation type="journal article" date="2015" name="Data Brief">
        <title>Shoot transcriptome of the giant reed, Arundo donax.</title>
        <authorList>
            <person name="Barrero R.A."/>
            <person name="Guerrero F.D."/>
            <person name="Moolhuijzen P."/>
            <person name="Goolsby J.A."/>
            <person name="Tidwell J."/>
            <person name="Bellgard S.E."/>
            <person name="Bellgard M.I."/>
        </authorList>
    </citation>
    <scope>NUCLEOTIDE SEQUENCE</scope>
    <source>
        <tissue evidence="1">Shoot tissue taken approximately 20 cm above the soil surface</tissue>
    </source>
</reference>
<evidence type="ECO:0000313" key="1">
    <source>
        <dbReference type="EMBL" id="JAD54225.1"/>
    </source>
</evidence>
<dbReference type="AlphaFoldDB" id="A0A0A9AZ90"/>
<proteinExistence type="predicted"/>
<reference evidence="1" key="1">
    <citation type="submission" date="2014-09" db="EMBL/GenBank/DDBJ databases">
        <authorList>
            <person name="Magalhaes I.L.F."/>
            <person name="Oliveira U."/>
            <person name="Santos F.R."/>
            <person name="Vidigal T.H.D.A."/>
            <person name="Brescovit A.D."/>
            <person name="Santos A.J."/>
        </authorList>
    </citation>
    <scope>NUCLEOTIDE SEQUENCE</scope>
    <source>
        <tissue evidence="1">Shoot tissue taken approximately 20 cm above the soil surface</tissue>
    </source>
</reference>